<evidence type="ECO:0000313" key="7">
    <source>
        <dbReference type="EMBL" id="VVD77867.1"/>
    </source>
</evidence>
<proteinExistence type="predicted"/>
<feature type="transmembrane region" description="Helical" evidence="5">
    <location>
        <begin position="418"/>
        <end position="435"/>
    </location>
</feature>
<keyword evidence="3 5" id="KW-0472">Membrane</keyword>
<dbReference type="GO" id="GO:0022857">
    <property type="term" value="F:transmembrane transporter activity"/>
    <property type="evidence" value="ECO:0007669"/>
    <property type="project" value="InterPro"/>
</dbReference>
<feature type="domain" description="Major facilitator superfamily (MFS) profile" evidence="6">
    <location>
        <begin position="59"/>
        <end position="443"/>
    </location>
</feature>
<dbReference type="InterPro" id="IPR047200">
    <property type="entry name" value="MFS_YcaD-like"/>
</dbReference>
<evidence type="ECO:0000313" key="8">
    <source>
        <dbReference type="Proteomes" id="UP000368474"/>
    </source>
</evidence>
<organism evidence="7 8">
    <name type="scientific">Pandoraea morbifera</name>
    <dbReference type="NCBI Taxonomy" id="2508300"/>
    <lineage>
        <taxon>Bacteria</taxon>
        <taxon>Pseudomonadati</taxon>
        <taxon>Pseudomonadota</taxon>
        <taxon>Betaproteobacteria</taxon>
        <taxon>Burkholderiales</taxon>
        <taxon>Burkholderiaceae</taxon>
        <taxon>Pandoraea</taxon>
    </lineage>
</organism>
<dbReference type="EMBL" id="CABPSD010000002">
    <property type="protein sequence ID" value="VVD77867.1"/>
    <property type="molecule type" value="Genomic_DNA"/>
</dbReference>
<dbReference type="Proteomes" id="UP000368474">
    <property type="component" value="Unassembled WGS sequence"/>
</dbReference>
<evidence type="ECO:0000259" key="6">
    <source>
        <dbReference type="PROSITE" id="PS50850"/>
    </source>
</evidence>
<feature type="transmembrane region" description="Helical" evidence="5">
    <location>
        <begin position="331"/>
        <end position="349"/>
    </location>
</feature>
<feature type="transmembrane region" description="Helical" evidence="5">
    <location>
        <begin position="98"/>
        <end position="118"/>
    </location>
</feature>
<dbReference type="InterPro" id="IPR036259">
    <property type="entry name" value="MFS_trans_sf"/>
</dbReference>
<dbReference type="Gene3D" id="1.20.1250.20">
    <property type="entry name" value="MFS general substrate transporter like domains"/>
    <property type="match status" value="1"/>
</dbReference>
<feature type="transmembrane region" description="Helical" evidence="5">
    <location>
        <begin position="268"/>
        <end position="290"/>
    </location>
</feature>
<feature type="transmembrane region" description="Helical" evidence="5">
    <location>
        <begin position="219"/>
        <end position="238"/>
    </location>
</feature>
<keyword evidence="2 5" id="KW-1133">Transmembrane helix</keyword>
<keyword evidence="8" id="KW-1185">Reference proteome</keyword>
<dbReference type="CDD" id="cd17477">
    <property type="entry name" value="MFS_YcaD_like"/>
    <property type="match status" value="1"/>
</dbReference>
<evidence type="ECO:0000256" key="2">
    <source>
        <dbReference type="ARBA" id="ARBA00022989"/>
    </source>
</evidence>
<feature type="transmembrane region" description="Helical" evidence="5">
    <location>
        <begin position="64"/>
        <end position="86"/>
    </location>
</feature>
<dbReference type="PROSITE" id="PS50850">
    <property type="entry name" value="MFS"/>
    <property type="match status" value="1"/>
</dbReference>
<feature type="transmembrane region" description="Helical" evidence="5">
    <location>
        <begin position="159"/>
        <end position="176"/>
    </location>
</feature>
<dbReference type="InterPro" id="IPR020846">
    <property type="entry name" value="MFS_dom"/>
</dbReference>
<dbReference type="AlphaFoldDB" id="A0A5E4SQ86"/>
<dbReference type="Pfam" id="PF07690">
    <property type="entry name" value="MFS_1"/>
    <property type="match status" value="1"/>
</dbReference>
<feature type="region of interest" description="Disordered" evidence="4">
    <location>
        <begin position="1"/>
        <end position="49"/>
    </location>
</feature>
<evidence type="ECO:0000256" key="3">
    <source>
        <dbReference type="ARBA" id="ARBA00023136"/>
    </source>
</evidence>
<dbReference type="PANTHER" id="PTHR23521:SF3">
    <property type="entry name" value="MFS TRANSPORTER"/>
    <property type="match status" value="1"/>
</dbReference>
<name>A0A5E4SQ86_9BURK</name>
<accession>A0A5E4SQ86</accession>
<feature type="transmembrane region" description="Helical" evidence="5">
    <location>
        <begin position="355"/>
        <end position="375"/>
    </location>
</feature>
<feature type="transmembrane region" description="Helical" evidence="5">
    <location>
        <begin position="296"/>
        <end position="319"/>
    </location>
</feature>
<dbReference type="SUPFAM" id="SSF103473">
    <property type="entry name" value="MFS general substrate transporter"/>
    <property type="match status" value="1"/>
</dbReference>
<reference evidence="7 8" key="1">
    <citation type="submission" date="2019-08" db="EMBL/GenBank/DDBJ databases">
        <authorList>
            <person name="Peeters C."/>
        </authorList>
    </citation>
    <scope>NUCLEOTIDE SEQUENCE [LARGE SCALE GENOMIC DNA]</scope>
    <source>
        <strain evidence="7 8">LMG 31116</strain>
    </source>
</reference>
<dbReference type="InterPro" id="IPR011701">
    <property type="entry name" value="MFS"/>
</dbReference>
<dbReference type="PANTHER" id="PTHR23521">
    <property type="entry name" value="TRANSPORTER MFS SUPERFAMILY"/>
    <property type="match status" value="1"/>
</dbReference>
<evidence type="ECO:0000256" key="4">
    <source>
        <dbReference type="SAM" id="MobiDB-lite"/>
    </source>
</evidence>
<protein>
    <submittedName>
        <fullName evidence="7">Putative MFS-type transporter YcaD</fullName>
    </submittedName>
</protein>
<keyword evidence="1 5" id="KW-0812">Transmembrane</keyword>
<sequence>MQRDPSPDDILETLAAPATTIGQTEDAPDRPGPLSEASLLGAPPTPPGPAPADAVPLPISVYPALLGILLAYGVLVVGNGLFVTAVPFHALKFGASTLSIGVIQSCYYGGFLLGAFYNRTLIERIGQHRAFVAFTALAALFVMGFAVSESVPMLCLLRLGTGFALMGMYTTVESWLNGSVPNTMRGRVFGSYLTINYLAVSAGQFLLNVGEAGSEGQLLLVAGLFVAAILPITLMQGWPTRVADERLVKQPAVSLFDSIAEMARATPIAIPGCILAGFLYSAFYAIMPIYLTRIGFSISSLSTLMGVALFGALLMQWPVGRLSDRMDRRTLSRRLALAAAAFCVPLIVIQAHWLVFVLMFLFSAANFTQYGLIVSHVNDRTEPERRVAVSATLLILFSVGGILGPMIASIFVTLLGPGGLHVFNVACALALARVARRAQVLAP</sequence>
<dbReference type="RefSeq" id="WP_150565696.1">
    <property type="nucleotide sequence ID" value="NZ_CABPSD010000002.1"/>
</dbReference>
<gene>
    <name evidence="7" type="primary">ycaD</name>
    <name evidence="7" type="ORF">PMO31116_00936</name>
</gene>
<feature type="transmembrane region" description="Helical" evidence="5">
    <location>
        <begin position="387"/>
        <end position="412"/>
    </location>
</feature>
<feature type="transmembrane region" description="Helical" evidence="5">
    <location>
        <begin position="188"/>
        <end position="207"/>
    </location>
</feature>
<feature type="transmembrane region" description="Helical" evidence="5">
    <location>
        <begin position="130"/>
        <end position="147"/>
    </location>
</feature>
<evidence type="ECO:0000256" key="1">
    <source>
        <dbReference type="ARBA" id="ARBA00022692"/>
    </source>
</evidence>
<dbReference type="GO" id="GO:0005886">
    <property type="term" value="C:plasma membrane"/>
    <property type="evidence" value="ECO:0007669"/>
    <property type="project" value="TreeGrafter"/>
</dbReference>
<evidence type="ECO:0000256" key="5">
    <source>
        <dbReference type="SAM" id="Phobius"/>
    </source>
</evidence>